<dbReference type="PANTHER" id="PTHR23501:SF59">
    <property type="entry name" value="MAJOR FACILITATOR SUPERFAMILY (MFS) PROFILE DOMAIN-CONTAINING PROTEIN-RELATED"/>
    <property type="match status" value="1"/>
</dbReference>
<dbReference type="Gene3D" id="1.20.1250.20">
    <property type="entry name" value="MFS general substrate transporter like domains"/>
    <property type="match status" value="1"/>
</dbReference>
<comment type="subcellular location">
    <subcellularLocation>
        <location evidence="1">Membrane</location>
        <topology evidence="1">Multi-pass membrane protein</topology>
    </subcellularLocation>
</comment>
<feature type="transmembrane region" description="Helical" evidence="5">
    <location>
        <begin position="382"/>
        <end position="405"/>
    </location>
</feature>
<evidence type="ECO:0000256" key="3">
    <source>
        <dbReference type="ARBA" id="ARBA00022989"/>
    </source>
</evidence>
<evidence type="ECO:0000256" key="2">
    <source>
        <dbReference type="ARBA" id="ARBA00022692"/>
    </source>
</evidence>
<feature type="transmembrane region" description="Helical" evidence="5">
    <location>
        <begin position="183"/>
        <end position="202"/>
    </location>
</feature>
<feature type="transmembrane region" description="Helical" evidence="5">
    <location>
        <begin position="222"/>
        <end position="243"/>
    </location>
</feature>
<dbReference type="GO" id="GO:0005886">
    <property type="term" value="C:plasma membrane"/>
    <property type="evidence" value="ECO:0007669"/>
    <property type="project" value="TreeGrafter"/>
</dbReference>
<feature type="transmembrane region" description="Helical" evidence="5">
    <location>
        <begin position="354"/>
        <end position="376"/>
    </location>
</feature>
<accession>A0AAD6G868</accession>
<dbReference type="GeneID" id="81597095"/>
<feature type="transmembrane region" description="Helical" evidence="5">
    <location>
        <begin position="290"/>
        <end position="310"/>
    </location>
</feature>
<feature type="transmembrane region" description="Helical" evidence="5">
    <location>
        <begin position="249"/>
        <end position="269"/>
    </location>
</feature>
<keyword evidence="4 5" id="KW-0472">Membrane</keyword>
<feature type="transmembrane region" description="Helical" evidence="5">
    <location>
        <begin position="152"/>
        <end position="171"/>
    </location>
</feature>
<dbReference type="AlphaFoldDB" id="A0AAD6G868"/>
<dbReference type="GO" id="GO:0022857">
    <property type="term" value="F:transmembrane transporter activity"/>
    <property type="evidence" value="ECO:0007669"/>
    <property type="project" value="InterPro"/>
</dbReference>
<evidence type="ECO:0000259" key="6">
    <source>
        <dbReference type="PROSITE" id="PS50850"/>
    </source>
</evidence>
<evidence type="ECO:0000256" key="1">
    <source>
        <dbReference type="ARBA" id="ARBA00004141"/>
    </source>
</evidence>
<gene>
    <name evidence="7" type="ORF">N7458_003469</name>
</gene>
<feature type="domain" description="Major facilitator superfamily (MFS) profile" evidence="6">
    <location>
        <begin position="29"/>
        <end position="517"/>
    </location>
</feature>
<dbReference type="RefSeq" id="XP_056770959.1">
    <property type="nucleotide sequence ID" value="XM_056906852.1"/>
</dbReference>
<dbReference type="PRINTS" id="PR01036">
    <property type="entry name" value="TCRTETB"/>
</dbReference>
<dbReference type="PANTHER" id="PTHR23501">
    <property type="entry name" value="MAJOR FACILITATOR SUPERFAMILY"/>
    <property type="match status" value="1"/>
</dbReference>
<feature type="transmembrane region" description="Helical" evidence="5">
    <location>
        <begin position="322"/>
        <end position="342"/>
    </location>
</feature>
<dbReference type="InterPro" id="IPR020846">
    <property type="entry name" value="MFS_dom"/>
</dbReference>
<keyword evidence="8" id="KW-1185">Reference proteome</keyword>
<dbReference type="PROSITE" id="PS50850">
    <property type="entry name" value="MFS"/>
    <property type="match status" value="1"/>
</dbReference>
<feature type="transmembrane region" description="Helical" evidence="5">
    <location>
        <begin position="65"/>
        <end position="83"/>
    </location>
</feature>
<comment type="caution">
    <text evidence="7">The sequence shown here is derived from an EMBL/GenBank/DDBJ whole genome shotgun (WGS) entry which is preliminary data.</text>
</comment>
<dbReference type="Proteomes" id="UP001213681">
    <property type="component" value="Unassembled WGS sequence"/>
</dbReference>
<dbReference type="InterPro" id="IPR011701">
    <property type="entry name" value="MFS"/>
</dbReference>
<name>A0AAD6G868_9EURO</name>
<feature type="transmembrane region" description="Helical" evidence="5">
    <location>
        <begin position="493"/>
        <end position="512"/>
    </location>
</feature>
<evidence type="ECO:0000313" key="8">
    <source>
        <dbReference type="Proteomes" id="UP001213681"/>
    </source>
</evidence>
<keyword evidence="3 5" id="KW-1133">Transmembrane helix</keyword>
<feature type="transmembrane region" description="Helical" evidence="5">
    <location>
        <begin position="30"/>
        <end position="53"/>
    </location>
</feature>
<reference evidence="7" key="2">
    <citation type="journal article" date="2023" name="IMA Fungus">
        <title>Comparative genomic study of the Penicillium genus elucidates a diverse pangenome and 15 lateral gene transfer events.</title>
        <authorList>
            <person name="Petersen C."/>
            <person name="Sorensen T."/>
            <person name="Nielsen M.R."/>
            <person name="Sondergaard T.E."/>
            <person name="Sorensen J.L."/>
            <person name="Fitzpatrick D.A."/>
            <person name="Frisvad J.C."/>
            <person name="Nielsen K.L."/>
        </authorList>
    </citation>
    <scope>NUCLEOTIDE SEQUENCE</scope>
    <source>
        <strain evidence="7">IBT 16125</strain>
    </source>
</reference>
<proteinExistence type="predicted"/>
<protein>
    <recommendedName>
        <fullName evidence="6">Major facilitator superfamily (MFS) profile domain-containing protein</fullName>
    </recommendedName>
</protein>
<evidence type="ECO:0000313" key="7">
    <source>
        <dbReference type="EMBL" id="KAJ5461917.1"/>
    </source>
</evidence>
<dbReference type="Gene3D" id="1.20.1720.10">
    <property type="entry name" value="Multidrug resistance protein D"/>
    <property type="match status" value="1"/>
</dbReference>
<evidence type="ECO:0000256" key="4">
    <source>
        <dbReference type="ARBA" id="ARBA00023136"/>
    </source>
</evidence>
<keyword evidence="2 5" id="KW-0812">Transmembrane</keyword>
<organism evidence="7 8">
    <name type="scientific">Penicillium daleae</name>
    <dbReference type="NCBI Taxonomy" id="63821"/>
    <lineage>
        <taxon>Eukaryota</taxon>
        <taxon>Fungi</taxon>
        <taxon>Dikarya</taxon>
        <taxon>Ascomycota</taxon>
        <taxon>Pezizomycotina</taxon>
        <taxon>Eurotiomycetes</taxon>
        <taxon>Eurotiomycetidae</taxon>
        <taxon>Eurotiales</taxon>
        <taxon>Aspergillaceae</taxon>
        <taxon>Penicillium</taxon>
    </lineage>
</organism>
<feature type="transmembrane region" description="Helical" evidence="5">
    <location>
        <begin position="95"/>
        <end position="113"/>
    </location>
</feature>
<dbReference type="EMBL" id="JAPVEA010000002">
    <property type="protein sequence ID" value="KAJ5461917.1"/>
    <property type="molecule type" value="Genomic_DNA"/>
</dbReference>
<sequence length="518" mass="56328">MRRKPELLELDGNEETMNAFYLTTGQRLTFTALMVLSFMAALDGSSISVALPALAMELHASAIEAFWAGTSYLLCCAICQPIFGSLSILFCRKIFIMIAIFFFFIGAILAGSAHNVFRLLLGRSLQGIGGGGLITLTGIVIADYVPLKRRAVYFGLLSSTWALGSVIGPVIGGCFAERSTWRWMFYINFPFIGIGRFLIVCFMPRSSTLGAFRTQFHKIDFIGIFIFVISASSFLIPLSWGGIMFPWNSWHTLAALILGIMGLVAFGAYECLYSTFPLIPPVIFRNKSTAISLIGYCAMGFLLWCELYYLPLYFEAVKGYNSIIAGVALFPATLTIAPIAILTGSLIAVTGNCYWTVLTSWALCTLGLGLLCLLQVETSTPAWIFLCMVSGLGFGTGIPAIAVAVQASVLPEHVSIAITLSTFSRSFGQALGVAVGGATFENRARTILLQNSRLASVADRYSRDAFDVLNFLDQTDKATRFQIRSAYVQSLRAIWAIGVGVSGITLIVSMFAKRHNIG</sequence>
<dbReference type="SUPFAM" id="SSF103473">
    <property type="entry name" value="MFS general substrate transporter"/>
    <property type="match status" value="2"/>
</dbReference>
<dbReference type="InterPro" id="IPR036259">
    <property type="entry name" value="MFS_trans_sf"/>
</dbReference>
<dbReference type="Pfam" id="PF07690">
    <property type="entry name" value="MFS_1"/>
    <property type="match status" value="1"/>
</dbReference>
<evidence type="ECO:0000256" key="5">
    <source>
        <dbReference type="SAM" id="Phobius"/>
    </source>
</evidence>
<reference evidence="7" key="1">
    <citation type="submission" date="2022-12" db="EMBL/GenBank/DDBJ databases">
        <authorList>
            <person name="Petersen C."/>
        </authorList>
    </citation>
    <scope>NUCLEOTIDE SEQUENCE</scope>
    <source>
        <strain evidence="7">IBT 16125</strain>
    </source>
</reference>
<feature type="transmembrane region" description="Helical" evidence="5">
    <location>
        <begin position="125"/>
        <end position="145"/>
    </location>
</feature>